<organism evidence="2">
    <name type="scientific">marine sediment metagenome</name>
    <dbReference type="NCBI Taxonomy" id="412755"/>
    <lineage>
        <taxon>unclassified sequences</taxon>
        <taxon>metagenomes</taxon>
        <taxon>ecological metagenomes</taxon>
    </lineage>
</organism>
<dbReference type="Gene3D" id="3.60.20.10">
    <property type="entry name" value="Glutamine Phosphoribosylpyrophosphate, subunit 1, domain 1"/>
    <property type="match status" value="1"/>
</dbReference>
<evidence type="ECO:0000259" key="1">
    <source>
        <dbReference type="PROSITE" id="PS51278"/>
    </source>
</evidence>
<comment type="caution">
    <text evidence="2">The sequence shown here is derived from an EMBL/GenBank/DDBJ whole genome shotgun (WGS) entry which is preliminary data.</text>
</comment>
<feature type="domain" description="Glutamine amidotransferase type-2" evidence="1">
    <location>
        <begin position="2"/>
        <end position="248"/>
    </location>
</feature>
<dbReference type="AlphaFoldDB" id="A0A0F9MHT8"/>
<gene>
    <name evidence="2" type="ORF">LCGC14_1382090</name>
</gene>
<evidence type="ECO:0000313" key="2">
    <source>
        <dbReference type="EMBL" id="KKM76245.1"/>
    </source>
</evidence>
<reference evidence="2" key="1">
    <citation type="journal article" date="2015" name="Nature">
        <title>Complex archaea that bridge the gap between prokaryotes and eukaryotes.</title>
        <authorList>
            <person name="Spang A."/>
            <person name="Saw J.H."/>
            <person name="Jorgensen S.L."/>
            <person name="Zaremba-Niedzwiedzka K."/>
            <person name="Martijn J."/>
            <person name="Lind A.E."/>
            <person name="van Eijk R."/>
            <person name="Schleper C."/>
            <person name="Guy L."/>
            <person name="Ettema T.J."/>
        </authorList>
    </citation>
    <scope>NUCLEOTIDE SEQUENCE</scope>
</reference>
<dbReference type="InterPro" id="IPR029055">
    <property type="entry name" value="Ntn_hydrolases_N"/>
</dbReference>
<dbReference type="EMBL" id="LAZR01008841">
    <property type="protein sequence ID" value="KKM76245.1"/>
    <property type="molecule type" value="Genomic_DNA"/>
</dbReference>
<dbReference type="SUPFAM" id="SSF56235">
    <property type="entry name" value="N-terminal nucleophile aminohydrolases (Ntn hydrolases)"/>
    <property type="match status" value="1"/>
</dbReference>
<dbReference type="PROSITE" id="PS51278">
    <property type="entry name" value="GATASE_TYPE_2"/>
    <property type="match status" value="1"/>
</dbReference>
<protein>
    <recommendedName>
        <fullName evidence="1">Glutamine amidotransferase type-2 domain-containing protein</fullName>
    </recommendedName>
</protein>
<dbReference type="InterPro" id="IPR017932">
    <property type="entry name" value="GATase_2_dom"/>
</dbReference>
<sequence length="629" mass="71424">MCGIAGYNVSEKWAKANLTQPKTESMLQEAWFHNVHRGWDAAGYFSVNLEDEVQIFKEPGVAPQIFHSSIFEADMLMTSKVLAAHTRAPSSGAGDPSINENNHPVGYGGVWTTHNGTLWNDEEIKEEIAGKEKYKELPIVDSLAISMQLSLESPKDFDSILEALGEIRGAFSIHSMWQTFPGVSLLARSSANNPLVMAVNTEDQGIFYGSEKESIWGMLTEAGQNPNNAELWEWRSLDPGFAILIEDGRVINWGTFEDKVAGWAQASKLKYTMHRWLPKEGKRKRTQVYETDHEFDYVNKARRPSFYNTILGTVLYTREGGFTEDAKDEGFPYAKGELEWGAVLAEADEIRKDGDLIHVFFGAIELIVTSNGRIIRDVFNHDLFTKNQRWTKIKKKKDRPLVKIRDDWSDFWRLRTTGIHIVPDKPTEYAYIAELELEHTKKMKQIGYGKRSGVDLDEPKSLVGLKEMAPIVTLQWGNVYDQLVVHETHPTLKFLTDGVCPEHTGEAFTSHSKAFKCKRMLYAASFTMAAFAELDIHRVWMKANGKNGEGMIVYQMPDQGDMCEADGEKNCYWTVTEEVAFINEDDELYWKTITQEECIICGTIRYLDKLPAWTQLIDTVTIEGKVYAS</sequence>
<proteinExistence type="predicted"/>
<accession>A0A0F9MHT8</accession>
<name>A0A0F9MHT8_9ZZZZ</name>
<dbReference type="Pfam" id="PF13522">
    <property type="entry name" value="GATase_6"/>
    <property type="match status" value="1"/>
</dbReference>